<evidence type="ECO:0000259" key="3">
    <source>
        <dbReference type="Pfam" id="PF05569"/>
    </source>
</evidence>
<evidence type="ECO:0000313" key="4">
    <source>
        <dbReference type="EMBL" id="XBO49426.1"/>
    </source>
</evidence>
<feature type="coiled-coil region" evidence="1">
    <location>
        <begin position="417"/>
        <end position="465"/>
    </location>
</feature>
<feature type="transmembrane region" description="Helical" evidence="2">
    <location>
        <begin position="109"/>
        <end position="132"/>
    </location>
</feature>
<organism evidence="4">
    <name type="scientific">Pedobacter sp. KACC 23697</name>
    <dbReference type="NCBI Taxonomy" id="3149230"/>
    <lineage>
        <taxon>Bacteria</taxon>
        <taxon>Pseudomonadati</taxon>
        <taxon>Bacteroidota</taxon>
        <taxon>Sphingobacteriia</taxon>
        <taxon>Sphingobacteriales</taxon>
        <taxon>Sphingobacteriaceae</taxon>
        <taxon>Pedobacter</taxon>
    </lineage>
</organism>
<dbReference type="InterPro" id="IPR052173">
    <property type="entry name" value="Beta-lactam_resp_regulator"/>
</dbReference>
<dbReference type="AlphaFoldDB" id="A0AAU7K9N6"/>
<dbReference type="PANTHER" id="PTHR34978:SF3">
    <property type="entry name" value="SLR0241 PROTEIN"/>
    <property type="match status" value="1"/>
</dbReference>
<evidence type="ECO:0000256" key="1">
    <source>
        <dbReference type="SAM" id="Coils"/>
    </source>
</evidence>
<name>A0AAU7K9N6_9SPHI</name>
<dbReference type="PANTHER" id="PTHR34978">
    <property type="entry name" value="POSSIBLE SENSOR-TRANSDUCER PROTEIN BLAR"/>
    <property type="match status" value="1"/>
</dbReference>
<dbReference type="RefSeq" id="WP_406826743.1">
    <property type="nucleotide sequence ID" value="NZ_CP157485.1"/>
</dbReference>
<gene>
    <name evidence="4" type="ORF">ABEG20_07410</name>
</gene>
<dbReference type="InterPro" id="IPR008756">
    <property type="entry name" value="Peptidase_M56"/>
</dbReference>
<proteinExistence type="predicted"/>
<sequence length="475" mass="55240">MIFLFENKAIHHFIDAFCMMLLHSLWQGILFAFMGSALLYFGSTAKFKYNALLLLCLLFLGKCSLTFWWYYHYSSSLLMVSTPQVIFNYDAYSLLITKILSYTATHAKFIFMLWFLCFSFGLVRMFVNLFYFNNLKQNRIIEPPQMWAEKVAQLCQKLDIRSIVHLKESPRIKVPIVLGHFKPVILLPIGLLAGMPAQQVEAILLHELAHIRRNDYLVNLFQNIAEALFFFNPGFLLLSNWLRSQREYCCDDIAGSYTTNIKDYLLALVDFKGHVSKNNYRLAFTGSNSVLFSRVSRMLGKPHRQISSKDRSILIISVVGLICLVGLYFKSPITLPAKQDKIAPTFVEKIQNATIESNFQMRAMLKKDDPPLRKRQIATQKKYMPIRPFKEKMVNQLPIANNVNGADLTTTHSEQHLTSYQVAMEEYHNDIAQYNRDMAQYKLDLEDYNVSMEKYNLKIKEYNKVNFPEKNKYSN</sequence>
<keyword evidence="2" id="KW-0472">Membrane</keyword>
<feature type="transmembrane region" description="Helical" evidence="2">
    <location>
        <begin position="312"/>
        <end position="329"/>
    </location>
</feature>
<keyword evidence="1" id="KW-0175">Coiled coil</keyword>
<dbReference type="Gene3D" id="6.10.250.2200">
    <property type="match status" value="1"/>
</dbReference>
<keyword evidence="2" id="KW-1133">Transmembrane helix</keyword>
<feature type="transmembrane region" description="Helical" evidence="2">
    <location>
        <begin position="52"/>
        <end position="71"/>
    </location>
</feature>
<dbReference type="CDD" id="cd07341">
    <property type="entry name" value="M56_BlaR1_MecR1_like"/>
    <property type="match status" value="1"/>
</dbReference>
<keyword evidence="2" id="KW-0812">Transmembrane</keyword>
<feature type="transmembrane region" description="Helical" evidence="2">
    <location>
        <begin position="20"/>
        <end position="40"/>
    </location>
</feature>
<accession>A0AAU7K9N6</accession>
<protein>
    <submittedName>
        <fullName evidence="4">M56 family metallopeptidase</fullName>
    </submittedName>
</protein>
<evidence type="ECO:0000256" key="2">
    <source>
        <dbReference type="SAM" id="Phobius"/>
    </source>
</evidence>
<dbReference type="EMBL" id="CP157485">
    <property type="protein sequence ID" value="XBO49426.1"/>
    <property type="molecule type" value="Genomic_DNA"/>
</dbReference>
<dbReference type="Pfam" id="PF05569">
    <property type="entry name" value="Peptidase_M56"/>
    <property type="match status" value="1"/>
</dbReference>
<reference evidence="4" key="1">
    <citation type="submission" date="2024-05" db="EMBL/GenBank/DDBJ databases">
        <authorList>
            <person name="Kim S."/>
            <person name="Heo J."/>
            <person name="Choi H."/>
            <person name="Choi Y."/>
            <person name="Kwon S.-W."/>
            <person name="Kim Y."/>
        </authorList>
    </citation>
    <scope>NUCLEOTIDE SEQUENCE</scope>
    <source>
        <strain evidence="4">KACC 23697</strain>
    </source>
</reference>
<feature type="domain" description="Peptidase M56" evidence="3">
    <location>
        <begin position="101"/>
        <end position="272"/>
    </location>
</feature>
<dbReference type="Gene3D" id="3.30.2010.10">
    <property type="entry name" value="Metalloproteases ('zincins'), catalytic domain"/>
    <property type="match status" value="1"/>
</dbReference>